<dbReference type="InterPro" id="IPR042322">
    <property type="entry name" value="Pbn1"/>
</dbReference>
<dbReference type="EMBL" id="MU002053">
    <property type="protein sequence ID" value="KAF2790813.1"/>
    <property type="molecule type" value="Genomic_DNA"/>
</dbReference>
<evidence type="ECO:0000313" key="2">
    <source>
        <dbReference type="Proteomes" id="UP000799757"/>
    </source>
</evidence>
<gene>
    <name evidence="1" type="ORF">K505DRAFT_281887</name>
</gene>
<organism evidence="1 2">
    <name type="scientific">Melanomma pulvis-pyrius CBS 109.77</name>
    <dbReference type="NCBI Taxonomy" id="1314802"/>
    <lineage>
        <taxon>Eukaryota</taxon>
        <taxon>Fungi</taxon>
        <taxon>Dikarya</taxon>
        <taxon>Ascomycota</taxon>
        <taxon>Pezizomycotina</taxon>
        <taxon>Dothideomycetes</taxon>
        <taxon>Pleosporomycetidae</taxon>
        <taxon>Pleosporales</taxon>
        <taxon>Melanommataceae</taxon>
        <taxon>Melanomma</taxon>
    </lineage>
</organism>
<dbReference type="PANTHER" id="PTHR28533">
    <property type="entry name" value="PROTEIN PBN1"/>
    <property type="match status" value="1"/>
</dbReference>
<reference evidence="1" key="1">
    <citation type="journal article" date="2020" name="Stud. Mycol.">
        <title>101 Dothideomycetes genomes: a test case for predicting lifestyles and emergence of pathogens.</title>
        <authorList>
            <person name="Haridas S."/>
            <person name="Albert R."/>
            <person name="Binder M."/>
            <person name="Bloem J."/>
            <person name="Labutti K."/>
            <person name="Salamov A."/>
            <person name="Andreopoulos B."/>
            <person name="Baker S."/>
            <person name="Barry K."/>
            <person name="Bills G."/>
            <person name="Bluhm B."/>
            <person name="Cannon C."/>
            <person name="Castanera R."/>
            <person name="Culley D."/>
            <person name="Daum C."/>
            <person name="Ezra D."/>
            <person name="Gonzalez J."/>
            <person name="Henrissat B."/>
            <person name="Kuo A."/>
            <person name="Liang C."/>
            <person name="Lipzen A."/>
            <person name="Lutzoni F."/>
            <person name="Magnuson J."/>
            <person name="Mondo S."/>
            <person name="Nolan M."/>
            <person name="Ohm R."/>
            <person name="Pangilinan J."/>
            <person name="Park H.-J."/>
            <person name="Ramirez L."/>
            <person name="Alfaro M."/>
            <person name="Sun H."/>
            <person name="Tritt A."/>
            <person name="Yoshinaga Y."/>
            <person name="Zwiers L.-H."/>
            <person name="Turgeon B."/>
            <person name="Goodwin S."/>
            <person name="Spatafora J."/>
            <person name="Crous P."/>
            <person name="Grigoriev I."/>
        </authorList>
    </citation>
    <scope>NUCLEOTIDE SEQUENCE</scope>
    <source>
        <strain evidence="1">CBS 109.77</strain>
    </source>
</reference>
<dbReference type="Proteomes" id="UP000799757">
    <property type="component" value="Unassembled WGS sequence"/>
</dbReference>
<dbReference type="OrthoDB" id="5546453at2759"/>
<dbReference type="GO" id="GO:0000030">
    <property type="term" value="F:mannosyltransferase activity"/>
    <property type="evidence" value="ECO:0007669"/>
    <property type="project" value="TreeGrafter"/>
</dbReference>
<feature type="non-terminal residue" evidence="1">
    <location>
        <position position="248"/>
    </location>
</feature>
<dbReference type="GO" id="GO:0006506">
    <property type="term" value="P:GPI anchor biosynthetic process"/>
    <property type="evidence" value="ECO:0007669"/>
    <property type="project" value="InterPro"/>
</dbReference>
<evidence type="ECO:0000313" key="1">
    <source>
        <dbReference type="EMBL" id="KAF2790813.1"/>
    </source>
</evidence>
<name>A0A6A6X3V2_9PLEO</name>
<keyword evidence="2" id="KW-1185">Reference proteome</keyword>
<dbReference type="AlphaFoldDB" id="A0A6A6X3V2"/>
<protein>
    <submittedName>
        <fullName evidence="1">Uncharacterized protein</fullName>
    </submittedName>
</protein>
<dbReference type="PANTHER" id="PTHR28533:SF1">
    <property type="entry name" value="PROTEIN PBN1"/>
    <property type="match status" value="1"/>
</dbReference>
<dbReference type="GO" id="GO:0016020">
    <property type="term" value="C:membrane"/>
    <property type="evidence" value="ECO:0007669"/>
    <property type="project" value="GOC"/>
</dbReference>
<dbReference type="GO" id="GO:1990529">
    <property type="term" value="C:glycosylphosphatidylinositol-mannosyltransferase I complex"/>
    <property type="evidence" value="ECO:0007669"/>
    <property type="project" value="TreeGrafter"/>
</dbReference>
<accession>A0A6A6X3V2</accession>
<proteinExistence type="predicted"/>
<sequence length="248" mass="27597">MKQRITYLVQDPDVFSPEQLDVKGGSLTLDQVNAAKEHRVTFGLSELPGELSKAFEQWHELHIRWASESPYNAVPPFTSRVSPGLHVFFTPRKDRSEGPLCHLLYEVFGHGLICEDATESFIKLPILSERFSMSASTQYYAHVPTLSNLVTYIQSKVCKSSSRSCKDAALSLLSASYVDIDYDTISHAVILNAYWEQAPSTESWTETISLSGNEETIEVGVLIHEPNPDPEDIGFGGFLTVLGEDTKP</sequence>